<proteinExistence type="predicted"/>
<comment type="caution">
    <text evidence="1">The sequence shown here is derived from an EMBL/GenBank/DDBJ whole genome shotgun (WGS) entry which is preliminary data.</text>
</comment>
<protein>
    <submittedName>
        <fullName evidence="1">Uncharacterized protein</fullName>
    </submittedName>
</protein>
<organism evidence="1 2">
    <name type="scientific">Jimgerdemannia flammicorona</name>
    <dbReference type="NCBI Taxonomy" id="994334"/>
    <lineage>
        <taxon>Eukaryota</taxon>
        <taxon>Fungi</taxon>
        <taxon>Fungi incertae sedis</taxon>
        <taxon>Mucoromycota</taxon>
        <taxon>Mucoromycotina</taxon>
        <taxon>Endogonomycetes</taxon>
        <taxon>Endogonales</taxon>
        <taxon>Endogonaceae</taxon>
        <taxon>Jimgerdemannia</taxon>
    </lineage>
</organism>
<dbReference type="EMBL" id="RBNI01006457">
    <property type="protein sequence ID" value="RUP46012.1"/>
    <property type="molecule type" value="Genomic_DNA"/>
</dbReference>
<evidence type="ECO:0000313" key="2">
    <source>
        <dbReference type="Proteomes" id="UP000268093"/>
    </source>
</evidence>
<reference evidence="1 2" key="1">
    <citation type="journal article" date="2018" name="New Phytol.">
        <title>Phylogenomics of Endogonaceae and evolution of mycorrhizas within Mucoromycota.</title>
        <authorList>
            <person name="Chang Y."/>
            <person name="Desiro A."/>
            <person name="Na H."/>
            <person name="Sandor L."/>
            <person name="Lipzen A."/>
            <person name="Clum A."/>
            <person name="Barry K."/>
            <person name="Grigoriev I.V."/>
            <person name="Martin F.M."/>
            <person name="Stajich J.E."/>
            <person name="Smith M.E."/>
            <person name="Bonito G."/>
            <person name="Spatafora J.W."/>
        </authorList>
    </citation>
    <scope>NUCLEOTIDE SEQUENCE [LARGE SCALE GENOMIC DNA]</scope>
    <source>
        <strain evidence="1 2">GMNB39</strain>
    </source>
</reference>
<dbReference type="Proteomes" id="UP000268093">
    <property type="component" value="Unassembled WGS sequence"/>
</dbReference>
<name>A0A433D589_9FUNG</name>
<gene>
    <name evidence="1" type="ORF">BC936DRAFT_147460</name>
</gene>
<dbReference type="AlphaFoldDB" id="A0A433D589"/>
<keyword evidence="2" id="KW-1185">Reference proteome</keyword>
<accession>A0A433D589</accession>
<evidence type="ECO:0000313" key="1">
    <source>
        <dbReference type="EMBL" id="RUP46012.1"/>
    </source>
</evidence>
<sequence>MYKIFDEVSIRGAIAYVPQSANVESTFLVAKSNGFRWPMLCTSELISTSSMIRCLRLTLYTFVLLSGSSISGSCNWAQWSRHASWSLTPYVISRMATNRKRWLQHSYVFERWSLITDYGSKDAKGQPGKDAEPKG</sequence>